<protein>
    <recommendedName>
        <fullName evidence="3">DUF4188 domain-containing protein</fullName>
    </recommendedName>
</protein>
<evidence type="ECO:0000313" key="2">
    <source>
        <dbReference type="Proteomes" id="UP001144396"/>
    </source>
</evidence>
<dbReference type="AlphaFoldDB" id="A0A9W6FQ56"/>
<dbReference type="Proteomes" id="UP001144396">
    <property type="component" value="Unassembled WGS sequence"/>
</dbReference>
<organism evidence="1 2">
    <name type="scientific">Agromyces rhizosphaerae</name>
    <dbReference type="NCBI Taxonomy" id="88374"/>
    <lineage>
        <taxon>Bacteria</taxon>
        <taxon>Bacillati</taxon>
        <taxon>Actinomycetota</taxon>
        <taxon>Actinomycetes</taxon>
        <taxon>Micrococcales</taxon>
        <taxon>Microbacteriaceae</taxon>
        <taxon>Agromyces</taxon>
    </lineage>
</organism>
<proteinExistence type="predicted"/>
<gene>
    <name evidence="1" type="ORF">ARHIZOSPH14_24730</name>
</gene>
<name>A0A9W6FQ56_9MICO</name>
<evidence type="ECO:0008006" key="3">
    <source>
        <dbReference type="Google" id="ProtNLM"/>
    </source>
</evidence>
<keyword evidence="2" id="KW-1185">Reference proteome</keyword>
<sequence>MAKVNTGRMTHRHDGELVVFLIGMRVNRWWRPDLWLPAFLAMPRMLRELATTPDSGFLGYRLLTGANGPYVVQYWDSHERLYDYASDASGEHRPAWAAFNRAARRAPGAVGIWHETYQVARAETLYVSMPSFGLADATELVPVTSRSDRARQRYAQGEVTAPA</sequence>
<dbReference type="Pfam" id="PF13826">
    <property type="entry name" value="Monooxy_af470-like"/>
    <property type="match status" value="1"/>
</dbReference>
<dbReference type="RefSeq" id="WP_281887276.1">
    <property type="nucleotide sequence ID" value="NZ_BSDP01000001.1"/>
</dbReference>
<evidence type="ECO:0000313" key="1">
    <source>
        <dbReference type="EMBL" id="GLI28231.1"/>
    </source>
</evidence>
<dbReference type="InterPro" id="IPR025444">
    <property type="entry name" value="Monooxy_af470"/>
</dbReference>
<reference evidence="1" key="1">
    <citation type="submission" date="2022-12" db="EMBL/GenBank/DDBJ databases">
        <title>Reference genome sequencing for broad-spectrum identification of bacterial and archaeal isolates by mass spectrometry.</title>
        <authorList>
            <person name="Sekiguchi Y."/>
            <person name="Tourlousse D.M."/>
        </authorList>
    </citation>
    <scope>NUCLEOTIDE SEQUENCE</scope>
    <source>
        <strain evidence="1">14</strain>
    </source>
</reference>
<dbReference type="EMBL" id="BSDP01000001">
    <property type="protein sequence ID" value="GLI28231.1"/>
    <property type="molecule type" value="Genomic_DNA"/>
</dbReference>
<accession>A0A9W6FQ56</accession>
<comment type="caution">
    <text evidence="1">The sequence shown here is derived from an EMBL/GenBank/DDBJ whole genome shotgun (WGS) entry which is preliminary data.</text>
</comment>